<dbReference type="PANTHER" id="PTHR43881:SF5">
    <property type="entry name" value="GAMMA-GLUTAMYLTRANSPEPTIDASE"/>
    <property type="match status" value="1"/>
</dbReference>
<dbReference type="Gene3D" id="3.60.20.40">
    <property type="match status" value="1"/>
</dbReference>
<keyword evidence="2" id="KW-1185">Reference proteome</keyword>
<dbReference type="PANTHER" id="PTHR43881">
    <property type="entry name" value="GAMMA-GLUTAMYLTRANSPEPTIDASE (AFU_ORTHOLOGUE AFUA_4G13580)"/>
    <property type="match status" value="1"/>
</dbReference>
<organism evidence="1 2">
    <name type="scientific">Gynuella sunshinyii YC6258</name>
    <dbReference type="NCBI Taxonomy" id="1445510"/>
    <lineage>
        <taxon>Bacteria</taxon>
        <taxon>Pseudomonadati</taxon>
        <taxon>Pseudomonadota</taxon>
        <taxon>Gammaproteobacteria</taxon>
        <taxon>Oceanospirillales</taxon>
        <taxon>Saccharospirillaceae</taxon>
        <taxon>Gynuella</taxon>
    </lineage>
</organism>
<name>A0A0C5V1L0_9GAMM</name>
<protein>
    <submittedName>
        <fullName evidence="1">Gamma-glutamyltransferase</fullName>
        <ecNumber evidence="1">2.3.2.2</ecNumber>
    </submittedName>
</protein>
<dbReference type="EMBL" id="CP007142">
    <property type="protein sequence ID" value="AJQ93430.1"/>
    <property type="molecule type" value="Genomic_DNA"/>
</dbReference>
<dbReference type="InterPro" id="IPR029055">
    <property type="entry name" value="Ntn_hydrolases_N"/>
</dbReference>
<accession>A0A0C5V1L0</accession>
<dbReference type="KEGG" id="gsn:YC6258_01382"/>
<dbReference type="Proteomes" id="UP000032266">
    <property type="component" value="Chromosome"/>
</dbReference>
<dbReference type="HOGENOM" id="CLU_014813_3_0_6"/>
<evidence type="ECO:0000313" key="2">
    <source>
        <dbReference type="Proteomes" id="UP000032266"/>
    </source>
</evidence>
<dbReference type="EC" id="2.3.2.2" evidence="1"/>
<dbReference type="STRING" id="1445510.YC6258_01382"/>
<dbReference type="PRINTS" id="PR01210">
    <property type="entry name" value="GGTRANSPTASE"/>
</dbReference>
<sequence>MSIAFTAPHSQASEAGMAILRQGGTAIEAMVAAAATIATVYPHMNSIGGDGFWVISEPGKLPRALDACGTAAQAADLNAYAQEGGIPNRGGRSCITMAGAIDGWRQALQLSASWKPALPLSALLEAAIDAARRGVRVTQSLVNACTKVAPEFQDFSAYQSIYGPDGGIPAVNQTLTNAALADTFDHLARAGLKDFYHGDIGFSLSRQLADTGSLIRRSDFERYEAQWVEPLSVRFSQGTLFNFPAPTQGIASMLILALYDRVRRKGMSEAEQVHLLVECTKQAFIQRDRLVTDRSRLSQDYHELLQEATLEQLASNINPNQALPWPRPSAAGDTIWMGALDQQGRMVSYIQSIYWEFGSGVVLPETGVHWNNRGISFSLDPQHHNALQPGCRPFHTLNPAYAELDDGRRMAYGTMGGEGQPQTQAALFNRYVFERLGLADAIALPRWLLGRSWGQQNHDLKLEQSLADKVADALQAKGHQLQIVADQTELMGHAGAVVYHSDSGSVEAASDPRSDGAALIQ</sequence>
<dbReference type="SUPFAM" id="SSF56235">
    <property type="entry name" value="N-terminal nucleophile aminohydrolases (Ntn hydrolases)"/>
    <property type="match status" value="1"/>
</dbReference>
<dbReference type="GO" id="GO:0103068">
    <property type="term" value="F:leukotriene C4 gamma-glutamyl transferase activity"/>
    <property type="evidence" value="ECO:0007669"/>
    <property type="project" value="UniProtKB-EC"/>
</dbReference>
<reference evidence="1 2" key="1">
    <citation type="submission" date="2014-01" db="EMBL/GenBank/DDBJ databases">
        <title>Full genme sequencing of cellulolytic bacterium Gynuella sunshinyii YC6258T gen. nov., sp. nov.</title>
        <authorList>
            <person name="Khan H."/>
            <person name="Chung E.J."/>
            <person name="Chung Y.R."/>
        </authorList>
    </citation>
    <scope>NUCLEOTIDE SEQUENCE [LARGE SCALE GENOMIC DNA]</scope>
    <source>
        <strain evidence="1 2">YC6258</strain>
    </source>
</reference>
<proteinExistence type="predicted"/>
<dbReference type="InterPro" id="IPR052896">
    <property type="entry name" value="GGT-like_enzyme"/>
</dbReference>
<dbReference type="Pfam" id="PF01019">
    <property type="entry name" value="G_glu_transpept"/>
    <property type="match status" value="1"/>
</dbReference>
<dbReference type="Gene3D" id="1.10.246.130">
    <property type="match status" value="1"/>
</dbReference>
<gene>
    <name evidence="1" type="ORF">YC6258_01382</name>
</gene>
<dbReference type="OrthoDB" id="5297205at2"/>
<dbReference type="InterPro" id="IPR043138">
    <property type="entry name" value="GGT_lsub"/>
</dbReference>
<keyword evidence="1" id="KW-0808">Transferase</keyword>
<dbReference type="AlphaFoldDB" id="A0A0C5V1L0"/>
<keyword evidence="1" id="KW-0012">Acyltransferase</keyword>
<dbReference type="InterPro" id="IPR043137">
    <property type="entry name" value="GGT_ssub_C"/>
</dbReference>
<dbReference type="PATRIC" id="fig|1445510.3.peg.1355"/>
<dbReference type="RefSeq" id="WP_044616222.1">
    <property type="nucleotide sequence ID" value="NZ_CP007142.1"/>
</dbReference>
<evidence type="ECO:0000313" key="1">
    <source>
        <dbReference type="EMBL" id="AJQ93430.1"/>
    </source>
</evidence>